<feature type="region of interest" description="Disordered" evidence="1">
    <location>
        <begin position="1"/>
        <end position="42"/>
    </location>
</feature>
<dbReference type="AlphaFoldDB" id="A0AAN5I507"/>
<dbReference type="EMBL" id="BTRK01000005">
    <property type="protein sequence ID" value="GMR50956.1"/>
    <property type="molecule type" value="Genomic_DNA"/>
</dbReference>
<evidence type="ECO:0000313" key="2">
    <source>
        <dbReference type="EMBL" id="GMR50956.1"/>
    </source>
</evidence>
<feature type="non-terminal residue" evidence="2">
    <location>
        <position position="61"/>
    </location>
</feature>
<dbReference type="Proteomes" id="UP001328107">
    <property type="component" value="Unassembled WGS sequence"/>
</dbReference>
<reference evidence="2" key="2">
    <citation type="submission" date="2023-06" db="EMBL/GenBank/DDBJ databases">
        <title>Genome assembly of Pristionchus species.</title>
        <authorList>
            <person name="Yoshida K."/>
            <person name="Sommer R.J."/>
        </authorList>
    </citation>
    <scope>NUCLEOTIDE SEQUENCE</scope>
    <source>
        <strain evidence="2">RS5460</strain>
    </source>
</reference>
<sequence length="61" mass="6893">TSEKRTPRAGKITNRSVQHTPRRGRSRNGEGDHLGLKKTRSNLSLLDNPEILGLEMLKNRT</sequence>
<evidence type="ECO:0000313" key="4">
    <source>
        <dbReference type="Proteomes" id="UP001328107"/>
    </source>
</evidence>
<dbReference type="EMBL" id="BTRK01000005">
    <property type="protein sequence ID" value="GMR50960.1"/>
    <property type="molecule type" value="Genomic_DNA"/>
</dbReference>
<comment type="caution">
    <text evidence="2">The sequence shown here is derived from an EMBL/GenBank/DDBJ whole genome shotgun (WGS) entry which is preliminary data.</text>
</comment>
<organism evidence="2 4">
    <name type="scientific">Pristionchus mayeri</name>
    <dbReference type="NCBI Taxonomy" id="1317129"/>
    <lineage>
        <taxon>Eukaryota</taxon>
        <taxon>Metazoa</taxon>
        <taxon>Ecdysozoa</taxon>
        <taxon>Nematoda</taxon>
        <taxon>Chromadorea</taxon>
        <taxon>Rhabditida</taxon>
        <taxon>Rhabditina</taxon>
        <taxon>Diplogasteromorpha</taxon>
        <taxon>Diplogasteroidea</taxon>
        <taxon>Neodiplogasteridae</taxon>
        <taxon>Pristionchus</taxon>
    </lineage>
</organism>
<evidence type="ECO:0000313" key="3">
    <source>
        <dbReference type="EMBL" id="GMR50960.1"/>
    </source>
</evidence>
<name>A0AAN5I507_9BILA</name>
<protein>
    <submittedName>
        <fullName evidence="2">Uncharacterized protein</fullName>
    </submittedName>
</protein>
<keyword evidence="4" id="KW-1185">Reference proteome</keyword>
<reference evidence="4" key="1">
    <citation type="submission" date="2022-10" db="EMBL/GenBank/DDBJ databases">
        <title>Genome assembly of Pristionchus species.</title>
        <authorList>
            <person name="Yoshida K."/>
            <person name="Sommer R.J."/>
        </authorList>
    </citation>
    <scope>NUCLEOTIDE SEQUENCE [LARGE SCALE GENOMIC DNA]</scope>
    <source>
        <strain evidence="4">RS5460</strain>
    </source>
</reference>
<feature type="non-terminal residue" evidence="2">
    <location>
        <position position="1"/>
    </location>
</feature>
<proteinExistence type="predicted"/>
<accession>A0AAN5I507</accession>
<evidence type="ECO:0000256" key="1">
    <source>
        <dbReference type="SAM" id="MobiDB-lite"/>
    </source>
</evidence>
<gene>
    <name evidence="2" type="ORF">PMAYCL1PPCAC_21151</name>
    <name evidence="3" type="ORF">PMAYCL1PPCAC_21155</name>
</gene>